<dbReference type="EMBL" id="MGGE01000012">
    <property type="protein sequence ID" value="OGM21603.1"/>
    <property type="molecule type" value="Genomic_DNA"/>
</dbReference>
<gene>
    <name evidence="1" type="ORF">A2714_02105</name>
</gene>
<proteinExistence type="predicted"/>
<evidence type="ECO:0000313" key="2">
    <source>
        <dbReference type="Proteomes" id="UP000178419"/>
    </source>
</evidence>
<dbReference type="Proteomes" id="UP000178419">
    <property type="component" value="Unassembled WGS sequence"/>
</dbReference>
<sequence length="115" mass="13737">MTKYKAYFLRMLDENSEVFNNFKKLHDEYALNPDPNQIRFNSEGEKILEIVREYENRLCSATERGMYNKFSVKLAEKFQNEVRNHFPMIDHIGLIPNEAENGKIENFFLKKINLN</sequence>
<organism evidence="1 2">
    <name type="scientific">Candidatus Woesebacteria bacterium RIFCSPHIGHO2_01_FULL_38_9</name>
    <dbReference type="NCBI Taxonomy" id="1802492"/>
    <lineage>
        <taxon>Bacteria</taxon>
        <taxon>Candidatus Woeseibacteriota</taxon>
    </lineage>
</organism>
<reference evidence="1 2" key="1">
    <citation type="journal article" date="2016" name="Nat. Commun.">
        <title>Thousands of microbial genomes shed light on interconnected biogeochemical processes in an aquifer system.</title>
        <authorList>
            <person name="Anantharaman K."/>
            <person name="Brown C.T."/>
            <person name="Hug L.A."/>
            <person name="Sharon I."/>
            <person name="Castelle C.J."/>
            <person name="Probst A.J."/>
            <person name="Thomas B.C."/>
            <person name="Singh A."/>
            <person name="Wilkins M.J."/>
            <person name="Karaoz U."/>
            <person name="Brodie E.L."/>
            <person name="Williams K.H."/>
            <person name="Hubbard S.S."/>
            <person name="Banfield J.F."/>
        </authorList>
    </citation>
    <scope>NUCLEOTIDE SEQUENCE [LARGE SCALE GENOMIC DNA]</scope>
</reference>
<dbReference type="AlphaFoldDB" id="A0A1F7Y2Q9"/>
<name>A0A1F7Y2Q9_9BACT</name>
<protein>
    <submittedName>
        <fullName evidence="1">Uncharacterized protein</fullName>
    </submittedName>
</protein>
<accession>A0A1F7Y2Q9</accession>
<evidence type="ECO:0000313" key="1">
    <source>
        <dbReference type="EMBL" id="OGM21603.1"/>
    </source>
</evidence>
<comment type="caution">
    <text evidence="1">The sequence shown here is derived from an EMBL/GenBank/DDBJ whole genome shotgun (WGS) entry which is preliminary data.</text>
</comment>